<sequence length="385" mass="40790">MILADFSHLARRVGHLCRLAAAAGLALGALTAAALAQVPGAPMQFMLVHADPGGGNCRPEGCMDWIAAEGMIDARSPGDLRKLLASIGNRKLPVIVNSRGGNVAAAMEMGEIIRKRGLSVAVGGTRLRSCPSGQPLCGEGWRAGAKGVAYSAGTECLSACPFILAGGVRRVISPFGIVGVHQVRTTYDQERILYRMKYQVVNGRKHIISRQEISRNFVGLYDSTKLSKSLRSKILAYFKEMGIDRSILDMAMSAAPSSIRLIPRDEATKIGLMTDQATTDDLIDAGACAVGQPFSACVAPVSADATALLANPPFADWQTSPVQDFLPSFATPNTSQTPQSGNCVRQQANYSPHWDSSPAISSDISVMRCRSSASVPSSTSPSPKQ</sequence>
<feature type="region of interest" description="Disordered" evidence="1">
    <location>
        <begin position="330"/>
        <end position="357"/>
    </location>
</feature>
<dbReference type="InterPro" id="IPR029045">
    <property type="entry name" value="ClpP/crotonase-like_dom_sf"/>
</dbReference>
<feature type="compositionally biased region" description="Polar residues" evidence="1">
    <location>
        <begin position="330"/>
        <end position="350"/>
    </location>
</feature>
<dbReference type="SUPFAM" id="SSF52096">
    <property type="entry name" value="ClpP/crotonase"/>
    <property type="match status" value="1"/>
</dbReference>
<dbReference type="Proteomes" id="UP000483035">
    <property type="component" value="Unassembled WGS sequence"/>
</dbReference>
<keyword evidence="2" id="KW-0732">Signal</keyword>
<dbReference type="Gene3D" id="3.90.226.10">
    <property type="entry name" value="2-enoyl-CoA Hydratase, Chain A, domain 1"/>
    <property type="match status" value="1"/>
</dbReference>
<gene>
    <name evidence="3" type="ORF">GR212_14585</name>
</gene>
<accession>A0A6L9U8I2</accession>
<feature type="chain" id="PRO_5026766264" evidence="2">
    <location>
        <begin position="37"/>
        <end position="385"/>
    </location>
</feature>
<dbReference type="EMBL" id="WUEY01000005">
    <property type="protein sequence ID" value="NEI70808.1"/>
    <property type="molecule type" value="Genomic_DNA"/>
</dbReference>
<comment type="caution">
    <text evidence="3">The sequence shown here is derived from an EMBL/GenBank/DDBJ whole genome shotgun (WGS) entry which is preliminary data.</text>
</comment>
<name>A0A6L9U8I2_9HYPH</name>
<proteinExistence type="predicted"/>
<organism evidence="3 4">
    <name type="scientific">Rhizobium lusitanum</name>
    <dbReference type="NCBI Taxonomy" id="293958"/>
    <lineage>
        <taxon>Bacteria</taxon>
        <taxon>Pseudomonadati</taxon>
        <taxon>Pseudomonadota</taxon>
        <taxon>Alphaproteobacteria</taxon>
        <taxon>Hyphomicrobiales</taxon>
        <taxon>Rhizobiaceae</taxon>
        <taxon>Rhizobium/Agrobacterium group</taxon>
        <taxon>Rhizobium</taxon>
    </lineage>
</organism>
<reference evidence="3 4" key="1">
    <citation type="submission" date="2019-12" db="EMBL/GenBank/DDBJ databases">
        <title>Rhizobium genotypes associated with high levels of biological nitrogen fixation by grain legumes in a temperate-maritime cropping system.</title>
        <authorList>
            <person name="Maluk M."/>
            <person name="Francesc Ferrando Molina F."/>
            <person name="Lopez Del Egido L."/>
            <person name="Lafos M."/>
            <person name="Langarica-Fuentes A."/>
            <person name="Gebre Yohannes G."/>
            <person name="Young M.W."/>
            <person name="Martin P."/>
            <person name="Gantlett R."/>
            <person name="Kenicer G."/>
            <person name="Hawes C."/>
            <person name="Begg G.S."/>
            <person name="Quilliam R.S."/>
            <person name="Squire G.R."/>
            <person name="Poole P.S."/>
            <person name="Young P.W."/>
            <person name="Iannetta P.M."/>
            <person name="James E.K."/>
        </authorList>
    </citation>
    <scope>NUCLEOTIDE SEQUENCE [LARGE SCALE GENOMIC DNA]</scope>
    <source>
        <strain evidence="3 4">JHI1118</strain>
    </source>
</reference>
<evidence type="ECO:0000313" key="4">
    <source>
        <dbReference type="Proteomes" id="UP000483035"/>
    </source>
</evidence>
<evidence type="ECO:0000313" key="3">
    <source>
        <dbReference type="EMBL" id="NEI70808.1"/>
    </source>
</evidence>
<evidence type="ECO:0000256" key="1">
    <source>
        <dbReference type="SAM" id="MobiDB-lite"/>
    </source>
</evidence>
<dbReference type="AlphaFoldDB" id="A0A6L9U8I2"/>
<feature type="signal peptide" evidence="2">
    <location>
        <begin position="1"/>
        <end position="36"/>
    </location>
</feature>
<evidence type="ECO:0000256" key="2">
    <source>
        <dbReference type="SAM" id="SignalP"/>
    </source>
</evidence>
<protein>
    <submittedName>
        <fullName evidence="3">Uncharacterized protein</fullName>
    </submittedName>
</protein>